<feature type="transmembrane region" description="Helical" evidence="1">
    <location>
        <begin position="20"/>
        <end position="43"/>
    </location>
</feature>
<proteinExistence type="predicted"/>
<evidence type="ECO:0000256" key="1">
    <source>
        <dbReference type="SAM" id="Phobius"/>
    </source>
</evidence>
<keyword evidence="1" id="KW-0472">Membrane</keyword>
<dbReference type="EMBL" id="LAZR01068256">
    <property type="protein sequence ID" value="KKK49980.1"/>
    <property type="molecule type" value="Genomic_DNA"/>
</dbReference>
<keyword evidence="1" id="KW-1133">Transmembrane helix</keyword>
<keyword evidence="1" id="KW-0812">Transmembrane</keyword>
<evidence type="ECO:0000313" key="2">
    <source>
        <dbReference type="EMBL" id="KKK49980.1"/>
    </source>
</evidence>
<protein>
    <submittedName>
        <fullName evidence="2">Uncharacterized protein</fullName>
    </submittedName>
</protein>
<organism evidence="2">
    <name type="scientific">marine sediment metagenome</name>
    <dbReference type="NCBI Taxonomy" id="412755"/>
    <lineage>
        <taxon>unclassified sequences</taxon>
        <taxon>metagenomes</taxon>
        <taxon>ecological metagenomes</taxon>
    </lineage>
</organism>
<dbReference type="AlphaFoldDB" id="A0A0F8WNX3"/>
<gene>
    <name evidence="2" type="ORF">LCGC14_3129590</name>
</gene>
<accession>A0A0F8WNX3</accession>
<reference evidence="2" key="1">
    <citation type="journal article" date="2015" name="Nature">
        <title>Complex archaea that bridge the gap between prokaryotes and eukaryotes.</title>
        <authorList>
            <person name="Spang A."/>
            <person name="Saw J.H."/>
            <person name="Jorgensen S.L."/>
            <person name="Zaremba-Niedzwiedzka K."/>
            <person name="Martijn J."/>
            <person name="Lind A.E."/>
            <person name="van Eijk R."/>
            <person name="Schleper C."/>
            <person name="Guy L."/>
            <person name="Ettema T.J."/>
        </authorList>
    </citation>
    <scope>NUCLEOTIDE SEQUENCE</scope>
</reference>
<sequence length="221" mass="24735">MIFKDSALKKDKKINPFIGVLLFLVSIVLIVITGPLGLLYGFLYNLIKKGLRGMGEYTLKMAISIDQLGNVVMQHLLNLLWLKKGAYRFGNRDETISSAIGRNKKLGLLNNFGLQIDRILDTLDPDHSLNSIDYYIEPTDQIIDKLAWIHVVDGRILSTKSSGKTRYSLPRGNREPSKTDAQTLSLKINEALSIVLITATMKPLGIFEAQAQEHENGILVR</sequence>
<name>A0A0F8WNX3_9ZZZZ</name>
<comment type="caution">
    <text evidence="2">The sequence shown here is derived from an EMBL/GenBank/DDBJ whole genome shotgun (WGS) entry which is preliminary data.</text>
</comment>
<feature type="non-terminal residue" evidence="2">
    <location>
        <position position="221"/>
    </location>
</feature>